<dbReference type="InterPro" id="IPR036425">
    <property type="entry name" value="MoaB/Mog-like_dom_sf"/>
</dbReference>
<dbReference type="SUPFAM" id="SSF53218">
    <property type="entry name" value="Molybdenum cofactor biosynthesis proteins"/>
    <property type="match status" value="1"/>
</dbReference>
<organism evidence="4 5">
    <name type="scientific">Lactococcus allomyrinae</name>
    <dbReference type="NCBI Taxonomy" id="2419773"/>
    <lineage>
        <taxon>Bacteria</taxon>
        <taxon>Bacillati</taxon>
        <taxon>Bacillota</taxon>
        <taxon>Bacilli</taxon>
        <taxon>Lactobacillales</taxon>
        <taxon>Streptococcaceae</taxon>
        <taxon>Lactococcus</taxon>
    </lineage>
</organism>
<protein>
    <recommendedName>
        <fullName evidence="1 2">Molybdenum cofactor biosynthesis protein B</fullName>
    </recommendedName>
</protein>
<dbReference type="GO" id="GO:0006777">
    <property type="term" value="P:Mo-molybdopterin cofactor biosynthetic process"/>
    <property type="evidence" value="ECO:0007669"/>
    <property type="project" value="UniProtKB-UniRule"/>
</dbReference>
<dbReference type="GO" id="GO:0005829">
    <property type="term" value="C:cytosol"/>
    <property type="evidence" value="ECO:0007669"/>
    <property type="project" value="TreeGrafter"/>
</dbReference>
<dbReference type="Gene3D" id="3.40.980.10">
    <property type="entry name" value="MoaB/Mog-like domain"/>
    <property type="match status" value="1"/>
</dbReference>
<evidence type="ECO:0000256" key="2">
    <source>
        <dbReference type="PIRNR" id="PIRNR006443"/>
    </source>
</evidence>
<dbReference type="OrthoDB" id="9784492at2"/>
<dbReference type="PANTHER" id="PTHR43232:SF2">
    <property type="entry name" value="MOLYBDENUM COFACTOR BIOSYNTHESIS PROTEIN B"/>
    <property type="match status" value="1"/>
</dbReference>
<evidence type="ECO:0000256" key="1">
    <source>
        <dbReference type="ARBA" id="ARBA00015262"/>
    </source>
</evidence>
<dbReference type="SMART" id="SM00852">
    <property type="entry name" value="MoCF_biosynth"/>
    <property type="match status" value="1"/>
</dbReference>
<comment type="pathway">
    <text evidence="2">Cofactor biosynthesis; molybdopterin biosynthesis.</text>
</comment>
<evidence type="ECO:0000313" key="5">
    <source>
        <dbReference type="Proteomes" id="UP000269374"/>
    </source>
</evidence>
<gene>
    <name evidence="4" type="ORF">D7I46_10980</name>
</gene>
<dbReference type="UniPathway" id="UPA00344"/>
<evidence type="ECO:0000313" key="4">
    <source>
        <dbReference type="EMBL" id="AYG01540.1"/>
    </source>
</evidence>
<name>A0A387BKQ1_9LACT</name>
<feature type="domain" description="MoaB/Mog" evidence="3">
    <location>
        <begin position="10"/>
        <end position="151"/>
    </location>
</feature>
<dbReference type="NCBIfam" id="TIGR00177">
    <property type="entry name" value="molyb_syn"/>
    <property type="match status" value="1"/>
</dbReference>
<keyword evidence="2" id="KW-0501">Molybdenum cofactor biosynthesis</keyword>
<comment type="function">
    <text evidence="2">May be involved in the biosynthesis of molybdopterin.</text>
</comment>
<keyword evidence="5" id="KW-1185">Reference proteome</keyword>
<dbReference type="InterPro" id="IPR012245">
    <property type="entry name" value="MoaB"/>
</dbReference>
<dbReference type="Proteomes" id="UP000269374">
    <property type="component" value="Chromosome"/>
</dbReference>
<dbReference type="AlphaFoldDB" id="A0A387BKQ1"/>
<dbReference type="Pfam" id="PF00994">
    <property type="entry name" value="MoCF_biosynth"/>
    <property type="match status" value="1"/>
</dbReference>
<dbReference type="PANTHER" id="PTHR43232">
    <property type="entry name" value="MOLYBDENUM COFACTOR BIOSYNTHESIS PROTEIN B"/>
    <property type="match status" value="1"/>
</dbReference>
<dbReference type="EMBL" id="CP032627">
    <property type="protein sequence ID" value="AYG01540.1"/>
    <property type="molecule type" value="Genomic_DNA"/>
</dbReference>
<sequence>MKEELTLSIGILTISDTRNLLTDLSGQTIEQIITDHQLTVTDRIVVSDDVEAIHSGFEQLWGADVLITSGGTGLAKRDVTFEAVQPLIAQEIPGFGEFFRLLSFKEIGTHAMASRSLAFFTEDDKLVFVLPGSTHAVTLAMKQLILPEIYHLIKERRK</sequence>
<proteinExistence type="inferred from homology"/>
<reference evidence="4 5" key="1">
    <citation type="submission" date="2018-09" db="EMBL/GenBank/DDBJ databases">
        <title>Genome sequencing of strain 1JSPR-7.</title>
        <authorList>
            <person name="Heo J."/>
            <person name="Kim S.-J."/>
            <person name="Kwon S.-W."/>
        </authorList>
    </citation>
    <scope>NUCLEOTIDE SEQUENCE [LARGE SCALE GENOMIC DNA]</scope>
    <source>
        <strain evidence="4 5">1JSPR-7</strain>
    </source>
</reference>
<accession>A0A387BKQ1</accession>
<evidence type="ECO:0000259" key="3">
    <source>
        <dbReference type="SMART" id="SM00852"/>
    </source>
</evidence>
<comment type="similarity">
    <text evidence="2">Belongs to the MoaB/Mog family.</text>
</comment>
<dbReference type="KEGG" id="lact:D7I46_10980"/>
<dbReference type="InterPro" id="IPR001453">
    <property type="entry name" value="MoaB/Mog_dom"/>
</dbReference>
<dbReference type="PIRSF" id="PIRSF006443">
    <property type="entry name" value="MoaB"/>
    <property type="match status" value="1"/>
</dbReference>
<dbReference type="CDD" id="cd00886">
    <property type="entry name" value="MogA_MoaB"/>
    <property type="match status" value="1"/>
</dbReference>
<dbReference type="RefSeq" id="WP_120772910.1">
    <property type="nucleotide sequence ID" value="NZ_CP032627.1"/>
</dbReference>